<evidence type="ECO:0000313" key="2">
    <source>
        <dbReference type="Proteomes" id="UP000801492"/>
    </source>
</evidence>
<proteinExistence type="predicted"/>
<dbReference type="OrthoDB" id="416987at2759"/>
<protein>
    <recommendedName>
        <fullName evidence="3">Peptidase aspartic putative domain-containing protein</fullName>
    </recommendedName>
</protein>
<evidence type="ECO:0008006" key="3">
    <source>
        <dbReference type="Google" id="ProtNLM"/>
    </source>
</evidence>
<sequence length="624" mass="72046">MEALKKETQECQEFGRATLPGSRARQVVESFPAMQENYENIIDSLKPTFGRQDLQIEVYVRELLKLILDNAISSGKIDTSTLYDKIECQVRTLETLGVTKKNPIELSIGAGFAGKLYTRRRHILKNRLVAVKTTLGWTLMGQVPTSKPDTSTTITVLSLLVKDALIANLWELDLLGITELNNQKISLHEADRDFLRFLRVNADGDEIIYRYNRVVFGVNCCLFLLGAKFEYHLSQGLKQCETEDVNCSVETVSQLQKSFYVDNCVTSVSSEVVLKRGWEFTDISKKDKESSVFVLVVVESNIENVESFEECVTERVILSTAQRIFDPIGFTCPTILIPKLLLQRIWQQQLSWDMPNDEEIKSLFLKWLRQVNREPHETVEYDEVKINKEKRKRPITTLMDLSSDYWHLTYFSNYMRIVPMVAWIFRFVNNWRQKNISGVLTFKKIEIKAEIFVLKVEQNQSFDRENDERLSTLRPFIHKNGLIRLKTRVSNREDIKDFCFPVVLPAKHPLVLRLIFSLHERLYYVGTEELLSKLREGTALTKVRQKARCNEVPTHSGGECDLKVCPAMDTKVIHSIDIDTDDQPNQWPKESESTEVIDGGKNECVIEVKATRSGRVPRLPQRYF</sequence>
<organism evidence="1 2">
    <name type="scientific">Ignelater luminosus</name>
    <name type="common">Cucubano</name>
    <name type="synonym">Pyrophorus luminosus</name>
    <dbReference type="NCBI Taxonomy" id="2038154"/>
    <lineage>
        <taxon>Eukaryota</taxon>
        <taxon>Metazoa</taxon>
        <taxon>Ecdysozoa</taxon>
        <taxon>Arthropoda</taxon>
        <taxon>Hexapoda</taxon>
        <taxon>Insecta</taxon>
        <taxon>Pterygota</taxon>
        <taxon>Neoptera</taxon>
        <taxon>Endopterygota</taxon>
        <taxon>Coleoptera</taxon>
        <taxon>Polyphaga</taxon>
        <taxon>Elateriformia</taxon>
        <taxon>Elateroidea</taxon>
        <taxon>Elateridae</taxon>
        <taxon>Agrypninae</taxon>
        <taxon>Pyrophorini</taxon>
        <taxon>Ignelater</taxon>
    </lineage>
</organism>
<comment type="caution">
    <text evidence="1">The sequence shown here is derived from an EMBL/GenBank/DDBJ whole genome shotgun (WGS) entry which is preliminary data.</text>
</comment>
<name>A0A8K0DFW4_IGNLU</name>
<gene>
    <name evidence="1" type="ORF">ILUMI_03394</name>
</gene>
<dbReference type="AlphaFoldDB" id="A0A8K0DFW4"/>
<dbReference type="InterPro" id="IPR008042">
    <property type="entry name" value="Retrotrans_Pao"/>
</dbReference>
<keyword evidence="2" id="KW-1185">Reference proteome</keyword>
<dbReference type="EMBL" id="VTPC01001187">
    <property type="protein sequence ID" value="KAF2902792.1"/>
    <property type="molecule type" value="Genomic_DNA"/>
</dbReference>
<reference evidence="1" key="1">
    <citation type="submission" date="2019-08" db="EMBL/GenBank/DDBJ databases">
        <title>The genome of the North American firefly Photinus pyralis.</title>
        <authorList>
            <consortium name="Photinus pyralis genome working group"/>
            <person name="Fallon T.R."/>
            <person name="Sander Lower S.E."/>
            <person name="Weng J.-K."/>
        </authorList>
    </citation>
    <scope>NUCLEOTIDE SEQUENCE</scope>
    <source>
        <strain evidence="1">TRF0915ILg1</strain>
        <tissue evidence="1">Whole body</tissue>
    </source>
</reference>
<dbReference type="PANTHER" id="PTHR47331:SF1">
    <property type="entry name" value="GAG-LIKE PROTEIN"/>
    <property type="match status" value="1"/>
</dbReference>
<dbReference type="PANTHER" id="PTHR47331">
    <property type="entry name" value="PHD-TYPE DOMAIN-CONTAINING PROTEIN"/>
    <property type="match status" value="1"/>
</dbReference>
<accession>A0A8K0DFW4</accession>
<dbReference type="Proteomes" id="UP000801492">
    <property type="component" value="Unassembled WGS sequence"/>
</dbReference>
<dbReference type="Pfam" id="PF05380">
    <property type="entry name" value="Peptidase_A17"/>
    <property type="match status" value="1"/>
</dbReference>
<evidence type="ECO:0000313" key="1">
    <source>
        <dbReference type="EMBL" id="KAF2902792.1"/>
    </source>
</evidence>